<sequence length="124" mass="13827">MQRSITKNYLSRKDAQRRRTVVQKLHQLECNGFDVWSYMKKGDNVFVYHSPNRAGPPSSTDQIEGNPTSLLCDAKSLEPSKKNNTSEMFQDRTEDLVAGTAKNSSHSSQCASDAMKDSVPMGRG</sequence>
<name>A0A4P7MW66_PYROR</name>
<reference evidence="2 3" key="1">
    <citation type="journal article" date="2019" name="Mol. Biol. Evol.">
        <title>Blast fungal genomes show frequent chromosomal changes, gene gains and losses, and effector gene turnover.</title>
        <authorList>
            <person name="Gomez Luciano L.B."/>
            <person name="Jason Tsai I."/>
            <person name="Chuma I."/>
            <person name="Tosa Y."/>
            <person name="Chen Y.H."/>
            <person name="Li J.Y."/>
            <person name="Li M.Y."/>
            <person name="Jade Lu M.Y."/>
            <person name="Nakayashiki H."/>
            <person name="Li W.H."/>
        </authorList>
    </citation>
    <scope>NUCLEOTIDE SEQUENCE [LARGE SCALE GENOMIC DNA]</scope>
    <source>
        <strain evidence="2">MZ5-1-6</strain>
    </source>
</reference>
<protein>
    <submittedName>
        <fullName evidence="2">Uncharacterized protein</fullName>
    </submittedName>
</protein>
<accession>A0A4P7MW66</accession>
<evidence type="ECO:0000313" key="2">
    <source>
        <dbReference type="EMBL" id="QBZ54359.1"/>
    </source>
</evidence>
<dbReference type="AlphaFoldDB" id="A0A4P7MW66"/>
<organism evidence="2 3">
    <name type="scientific">Pyricularia oryzae</name>
    <name type="common">Rice blast fungus</name>
    <name type="synonym">Magnaporthe oryzae</name>
    <dbReference type="NCBI Taxonomy" id="318829"/>
    <lineage>
        <taxon>Eukaryota</taxon>
        <taxon>Fungi</taxon>
        <taxon>Dikarya</taxon>
        <taxon>Ascomycota</taxon>
        <taxon>Pezizomycotina</taxon>
        <taxon>Sordariomycetes</taxon>
        <taxon>Sordariomycetidae</taxon>
        <taxon>Magnaporthales</taxon>
        <taxon>Pyriculariaceae</taxon>
        <taxon>Pyricularia</taxon>
    </lineage>
</organism>
<gene>
    <name evidence="2" type="ORF">PoMZ_10057</name>
</gene>
<proteinExistence type="predicted"/>
<dbReference type="EMBL" id="CP034204">
    <property type="protein sequence ID" value="QBZ54359.1"/>
    <property type="molecule type" value="Genomic_DNA"/>
</dbReference>
<dbReference type="Proteomes" id="UP000294847">
    <property type="component" value="Chromosome 1"/>
</dbReference>
<feature type="region of interest" description="Disordered" evidence="1">
    <location>
        <begin position="77"/>
        <end position="124"/>
    </location>
</feature>
<evidence type="ECO:0000313" key="3">
    <source>
        <dbReference type="Proteomes" id="UP000294847"/>
    </source>
</evidence>
<feature type="compositionally biased region" description="Polar residues" evidence="1">
    <location>
        <begin position="101"/>
        <end position="111"/>
    </location>
</feature>
<evidence type="ECO:0000256" key="1">
    <source>
        <dbReference type="SAM" id="MobiDB-lite"/>
    </source>
</evidence>